<dbReference type="PRINTS" id="PR00035">
    <property type="entry name" value="HTHGNTR"/>
</dbReference>
<dbReference type="CDD" id="cd07377">
    <property type="entry name" value="WHTH_GntR"/>
    <property type="match status" value="1"/>
</dbReference>
<evidence type="ECO:0000313" key="8">
    <source>
        <dbReference type="Proteomes" id="UP000217154"/>
    </source>
</evidence>
<evidence type="ECO:0000259" key="6">
    <source>
        <dbReference type="PROSITE" id="PS50949"/>
    </source>
</evidence>
<accession>A0A250DD28</accession>
<dbReference type="RefSeq" id="WP_095743286.1">
    <property type="nucleotide sequence ID" value="NZ_CP023284.1"/>
</dbReference>
<dbReference type="InterPro" id="IPR004839">
    <property type="entry name" value="Aminotransferase_I/II_large"/>
</dbReference>
<evidence type="ECO:0000256" key="3">
    <source>
        <dbReference type="ARBA" id="ARBA00023015"/>
    </source>
</evidence>
<dbReference type="InterPro" id="IPR000524">
    <property type="entry name" value="Tscrpt_reg_HTH_GntR"/>
</dbReference>
<dbReference type="AlphaFoldDB" id="A0A250DD28"/>
<keyword evidence="3" id="KW-0805">Transcription regulation</keyword>
<dbReference type="SUPFAM" id="SSF46785">
    <property type="entry name" value="Winged helix' DNA-binding domain"/>
    <property type="match status" value="1"/>
</dbReference>
<keyword evidence="4" id="KW-0238">DNA-binding</keyword>
<dbReference type="EMBL" id="CP023284">
    <property type="protein sequence ID" value="ATA52164.1"/>
    <property type="molecule type" value="Genomic_DNA"/>
</dbReference>
<comment type="similarity">
    <text evidence="1">In the C-terminal section; belongs to the class-I pyridoxal-phosphate-dependent aminotransferase family.</text>
</comment>
<evidence type="ECO:0000313" key="7">
    <source>
        <dbReference type="EMBL" id="ATA52164.1"/>
    </source>
</evidence>
<dbReference type="CDD" id="cd00609">
    <property type="entry name" value="AAT_like"/>
    <property type="match status" value="1"/>
</dbReference>
<proteinExistence type="inferred from homology"/>
<dbReference type="InterPro" id="IPR036390">
    <property type="entry name" value="WH_DNA-bd_sf"/>
</dbReference>
<dbReference type="PROSITE" id="PS50949">
    <property type="entry name" value="HTH_GNTR"/>
    <property type="match status" value="1"/>
</dbReference>
<dbReference type="Pfam" id="PF00392">
    <property type="entry name" value="GntR"/>
    <property type="match status" value="1"/>
</dbReference>
<dbReference type="SUPFAM" id="SSF53383">
    <property type="entry name" value="PLP-dependent transferases"/>
    <property type="match status" value="1"/>
</dbReference>
<dbReference type="Pfam" id="PF00155">
    <property type="entry name" value="Aminotran_1_2"/>
    <property type="match status" value="1"/>
</dbReference>
<dbReference type="InterPro" id="IPR036388">
    <property type="entry name" value="WH-like_DNA-bd_sf"/>
</dbReference>
<gene>
    <name evidence="7" type="ORF">CKY39_02200</name>
</gene>
<sequence length="494" mass="53556">MPRHFNYPTWSSLSLDRSGSDPLHVQVFEQIRQAIVQGRISKNSRLPPTRQLAAELGVSRNTVVLVYERLLAEGYVSGRVGAGTYIAAVLPEERSAPAGAPSNAPVAAPAPRHISRRAQAMSELALPPERNATFDLSPTVPALDQLPFEQFAKVSSQYWRSAPAAELGYGSPMGLPELRQQIADYVGEAHGISCLPDQVLVVDGTTQGFVLAGQVLTDHGDRIIVEDPGYITRLAALMGFGADLVPVPIDLQGLDSSRFDSHAPDARLIVASPTNQFPFGSTMPLERRLSLLQWAHERNAWVIEYDFNNAFHFRGRPLPPLAALDHGGRVIYIGNFNRSISPALNLAYLVVPPDLADAFACATQIFSFKASMPTQGVVADFMASGQLAAHIRRMGVRYRERAQLMEHCFRTLVGRDFELSTTGSGLHLSAISRTPIDDAAVSQALLAHRIDVPAISAYCLSEQVRTGFVFGFGNTPAERIAPALARFGSAVANA</sequence>
<name>A0A250DD28_9BURK</name>
<dbReference type="InterPro" id="IPR051446">
    <property type="entry name" value="HTH_trans_reg/aminotransferase"/>
</dbReference>
<reference evidence="7 8" key="1">
    <citation type="submission" date="2017-09" db="EMBL/GenBank/DDBJ databases">
        <title>The diverse metabolic capabilities of V. boronicumulans make it an excellent choice for continued studies on novel biodegradation.</title>
        <authorList>
            <person name="Sun S."/>
        </authorList>
    </citation>
    <scope>NUCLEOTIDE SEQUENCE [LARGE SCALE GENOMIC DNA]</scope>
    <source>
        <strain evidence="7 8">J1</strain>
    </source>
</reference>
<evidence type="ECO:0000256" key="5">
    <source>
        <dbReference type="ARBA" id="ARBA00023163"/>
    </source>
</evidence>
<dbReference type="KEGG" id="vbo:CKY39_02200"/>
<keyword evidence="2" id="KW-0663">Pyridoxal phosphate</keyword>
<evidence type="ECO:0000256" key="1">
    <source>
        <dbReference type="ARBA" id="ARBA00005384"/>
    </source>
</evidence>
<dbReference type="Proteomes" id="UP000217154">
    <property type="component" value="Chromosome"/>
</dbReference>
<evidence type="ECO:0000256" key="2">
    <source>
        <dbReference type="ARBA" id="ARBA00022898"/>
    </source>
</evidence>
<dbReference type="SMART" id="SM00345">
    <property type="entry name" value="HTH_GNTR"/>
    <property type="match status" value="1"/>
</dbReference>
<organism evidence="7 8">
    <name type="scientific">Variovorax boronicumulans</name>
    <dbReference type="NCBI Taxonomy" id="436515"/>
    <lineage>
        <taxon>Bacteria</taxon>
        <taxon>Pseudomonadati</taxon>
        <taxon>Pseudomonadota</taxon>
        <taxon>Betaproteobacteria</taxon>
        <taxon>Burkholderiales</taxon>
        <taxon>Comamonadaceae</taxon>
        <taxon>Variovorax</taxon>
    </lineage>
</organism>
<dbReference type="InterPro" id="IPR015424">
    <property type="entry name" value="PyrdxlP-dep_Trfase"/>
</dbReference>
<dbReference type="GO" id="GO:0030170">
    <property type="term" value="F:pyridoxal phosphate binding"/>
    <property type="evidence" value="ECO:0007669"/>
    <property type="project" value="InterPro"/>
</dbReference>
<protein>
    <submittedName>
        <fullName evidence="7">GntR family transcriptional regulator</fullName>
    </submittedName>
</protein>
<feature type="domain" description="HTH gntR-type" evidence="6">
    <location>
        <begin position="21"/>
        <end position="89"/>
    </location>
</feature>
<dbReference type="GO" id="GO:0003700">
    <property type="term" value="F:DNA-binding transcription factor activity"/>
    <property type="evidence" value="ECO:0007669"/>
    <property type="project" value="InterPro"/>
</dbReference>
<dbReference type="PANTHER" id="PTHR46577:SF1">
    <property type="entry name" value="HTH-TYPE TRANSCRIPTIONAL REGULATORY PROTEIN GABR"/>
    <property type="match status" value="1"/>
</dbReference>
<dbReference type="GO" id="GO:0003677">
    <property type="term" value="F:DNA binding"/>
    <property type="evidence" value="ECO:0007669"/>
    <property type="project" value="UniProtKB-KW"/>
</dbReference>
<dbReference type="InterPro" id="IPR015421">
    <property type="entry name" value="PyrdxlP-dep_Trfase_major"/>
</dbReference>
<dbReference type="Gene3D" id="3.40.640.10">
    <property type="entry name" value="Type I PLP-dependent aspartate aminotransferase-like (Major domain)"/>
    <property type="match status" value="1"/>
</dbReference>
<dbReference type="Gene3D" id="1.10.10.10">
    <property type="entry name" value="Winged helix-like DNA-binding domain superfamily/Winged helix DNA-binding domain"/>
    <property type="match status" value="1"/>
</dbReference>
<dbReference type="PANTHER" id="PTHR46577">
    <property type="entry name" value="HTH-TYPE TRANSCRIPTIONAL REGULATORY PROTEIN GABR"/>
    <property type="match status" value="1"/>
</dbReference>
<keyword evidence="5" id="KW-0804">Transcription</keyword>
<evidence type="ECO:0000256" key="4">
    <source>
        <dbReference type="ARBA" id="ARBA00023125"/>
    </source>
</evidence>